<accession>A0A2N8KYI3</accession>
<dbReference type="InterPro" id="IPR029058">
    <property type="entry name" value="AB_hydrolase_fold"/>
</dbReference>
<dbReference type="RefSeq" id="WP_102768441.1">
    <property type="nucleotide sequence ID" value="NZ_POSP01000003.1"/>
</dbReference>
<dbReference type="Pfam" id="PF08840">
    <property type="entry name" value="BAAT_C"/>
    <property type="match status" value="1"/>
</dbReference>
<evidence type="ECO:0000313" key="3">
    <source>
        <dbReference type="EMBL" id="PND38523.1"/>
    </source>
</evidence>
<keyword evidence="1" id="KW-0732">Signal</keyword>
<evidence type="ECO:0000259" key="2">
    <source>
        <dbReference type="Pfam" id="PF08840"/>
    </source>
</evidence>
<reference evidence="3 4" key="1">
    <citation type="submission" date="2018-01" db="EMBL/GenBank/DDBJ databases">
        <title>Draft genome sequence of Paucibacter aquatile CR182 isolated from freshwater of the Nakdong River.</title>
        <authorList>
            <person name="Choi A."/>
            <person name="Chung E.J."/>
        </authorList>
    </citation>
    <scope>NUCLEOTIDE SEQUENCE [LARGE SCALE GENOMIC DNA]</scope>
    <source>
        <strain evidence="3 4">CR182</strain>
    </source>
</reference>
<dbReference type="GO" id="GO:0006637">
    <property type="term" value="P:acyl-CoA metabolic process"/>
    <property type="evidence" value="ECO:0007669"/>
    <property type="project" value="TreeGrafter"/>
</dbReference>
<dbReference type="InterPro" id="IPR014940">
    <property type="entry name" value="BAAT_C"/>
</dbReference>
<dbReference type="OrthoDB" id="8922993at2"/>
<evidence type="ECO:0000256" key="1">
    <source>
        <dbReference type="SAM" id="SignalP"/>
    </source>
</evidence>
<comment type="caution">
    <text evidence="3">The sequence shown here is derived from an EMBL/GenBank/DDBJ whole genome shotgun (WGS) entry which is preliminary data.</text>
</comment>
<feature type="domain" description="BAAT/Acyl-CoA thioester hydrolase C-terminal" evidence="2">
    <location>
        <begin position="134"/>
        <end position="286"/>
    </location>
</feature>
<dbReference type="PANTHER" id="PTHR10824">
    <property type="entry name" value="ACYL-COENZYME A THIOESTERASE-RELATED"/>
    <property type="match status" value="1"/>
</dbReference>
<protein>
    <recommendedName>
        <fullName evidence="2">BAAT/Acyl-CoA thioester hydrolase C-terminal domain-containing protein</fullName>
    </recommendedName>
</protein>
<dbReference type="SUPFAM" id="SSF53474">
    <property type="entry name" value="alpha/beta-Hydrolases"/>
    <property type="match status" value="1"/>
</dbReference>
<dbReference type="Proteomes" id="UP000235916">
    <property type="component" value="Unassembled WGS sequence"/>
</dbReference>
<dbReference type="AlphaFoldDB" id="A0A2N8KYI3"/>
<name>A0A2N8KYI3_9BURK</name>
<organism evidence="3 4">
    <name type="scientific">Kinneretia aquatilis</name>
    <dbReference type="NCBI Taxonomy" id="2070761"/>
    <lineage>
        <taxon>Bacteria</taxon>
        <taxon>Pseudomonadati</taxon>
        <taxon>Pseudomonadota</taxon>
        <taxon>Betaproteobacteria</taxon>
        <taxon>Burkholderiales</taxon>
        <taxon>Sphaerotilaceae</taxon>
        <taxon>Roseateles</taxon>
    </lineage>
</organism>
<dbReference type="GO" id="GO:0006631">
    <property type="term" value="P:fatty acid metabolic process"/>
    <property type="evidence" value="ECO:0007669"/>
    <property type="project" value="TreeGrafter"/>
</dbReference>
<dbReference type="PANTHER" id="PTHR10824:SF4">
    <property type="entry name" value="ACYL-COENZYME A THIOESTERASE 1-LIKE"/>
    <property type="match status" value="1"/>
</dbReference>
<sequence length="314" mass="33458">MEMTRMLLKPWRVMLPMLLLAQGLGAVWAGAAEAASPQPGTARAPWPAHHGQVQSQLYLGEAESSRKRPLLVALGGAEGGNAWAGPRAEAMRQRFLADGYAVLALAYFGLPGIPAQLDRIDLQGVREAIVKAAHSSPQIEPRCIAVIGGSKGAELALLLASRSPEIKAVAAVVPGSAVFVGHTESFDTSSFSDQGEELPFVPLSEAAVPALIAGDKRKVFDLMMQDSAAMARARIPVERINGPVFFLSATQDELWDSKAMSEQMMATLQRSGFAHAHAHTAIEGGHSAPMRKLNLARDFLNTHFLPRVAGGCAR</sequence>
<feature type="signal peptide" evidence="1">
    <location>
        <begin position="1"/>
        <end position="34"/>
    </location>
</feature>
<keyword evidence="4" id="KW-1185">Reference proteome</keyword>
<evidence type="ECO:0000313" key="4">
    <source>
        <dbReference type="Proteomes" id="UP000235916"/>
    </source>
</evidence>
<feature type="chain" id="PRO_5014634052" description="BAAT/Acyl-CoA thioester hydrolase C-terminal domain-containing protein" evidence="1">
    <location>
        <begin position="35"/>
        <end position="314"/>
    </location>
</feature>
<dbReference type="Gene3D" id="3.40.50.1820">
    <property type="entry name" value="alpha/beta hydrolase"/>
    <property type="match status" value="1"/>
</dbReference>
<dbReference type="EMBL" id="POSP01000003">
    <property type="protein sequence ID" value="PND38523.1"/>
    <property type="molecule type" value="Genomic_DNA"/>
</dbReference>
<dbReference type="GO" id="GO:0047617">
    <property type="term" value="F:fatty acyl-CoA hydrolase activity"/>
    <property type="evidence" value="ECO:0007669"/>
    <property type="project" value="TreeGrafter"/>
</dbReference>
<gene>
    <name evidence="3" type="ORF">C1O66_13985</name>
</gene>
<proteinExistence type="predicted"/>